<evidence type="ECO:0000313" key="7">
    <source>
        <dbReference type="EMBL" id="VFJ61551.1"/>
    </source>
</evidence>
<dbReference type="InterPro" id="IPR002173">
    <property type="entry name" value="Carboh/pur_kinase_PfkB_CS"/>
</dbReference>
<dbReference type="EMBL" id="CAADFD010000066">
    <property type="protein sequence ID" value="VFJ61551.1"/>
    <property type="molecule type" value="Genomic_DNA"/>
</dbReference>
<reference evidence="7" key="1">
    <citation type="submission" date="2019-02" db="EMBL/GenBank/DDBJ databases">
        <authorList>
            <person name="Gruber-Vodicka R. H."/>
            <person name="Seah K. B. B."/>
        </authorList>
    </citation>
    <scope>NUCLEOTIDE SEQUENCE</scope>
    <source>
        <strain evidence="7">BECK_BZ106</strain>
        <strain evidence="6">BECK_BZ15</strain>
    </source>
</reference>
<dbReference type="InterPro" id="IPR002139">
    <property type="entry name" value="Ribo/fructo_kinase"/>
</dbReference>
<evidence type="ECO:0000256" key="2">
    <source>
        <dbReference type="ARBA" id="ARBA00022679"/>
    </source>
</evidence>
<dbReference type="InterPro" id="IPR011611">
    <property type="entry name" value="PfkB_dom"/>
</dbReference>
<dbReference type="EMBL" id="CAADEW010000053">
    <property type="protein sequence ID" value="VFJ55312.1"/>
    <property type="molecule type" value="Genomic_DNA"/>
</dbReference>
<dbReference type="PROSITE" id="PS00584">
    <property type="entry name" value="PFKB_KINASES_2"/>
    <property type="match status" value="1"/>
</dbReference>
<dbReference type="SUPFAM" id="SSF53613">
    <property type="entry name" value="Ribokinase-like"/>
    <property type="match status" value="1"/>
</dbReference>
<evidence type="ECO:0000256" key="4">
    <source>
        <dbReference type="RuleBase" id="RU003704"/>
    </source>
</evidence>
<feature type="domain" description="Carbohydrate kinase PfkB" evidence="5">
    <location>
        <begin position="207"/>
        <end position="282"/>
    </location>
</feature>
<proteinExistence type="inferred from homology"/>
<dbReference type="InterPro" id="IPR029056">
    <property type="entry name" value="Ribokinase-like"/>
</dbReference>
<dbReference type="GO" id="GO:0006796">
    <property type="term" value="P:phosphate-containing compound metabolic process"/>
    <property type="evidence" value="ECO:0007669"/>
    <property type="project" value="UniProtKB-ARBA"/>
</dbReference>
<dbReference type="PANTHER" id="PTHR10584:SF166">
    <property type="entry name" value="RIBOKINASE"/>
    <property type="match status" value="1"/>
</dbReference>
<keyword evidence="3 4" id="KW-0418">Kinase</keyword>
<dbReference type="GO" id="GO:0016301">
    <property type="term" value="F:kinase activity"/>
    <property type="evidence" value="ECO:0007669"/>
    <property type="project" value="UniProtKB-KW"/>
</dbReference>
<sequence length="294" mass="30869">MGENPLTVLVIGSVAWDEVVYLPESLRVGAHNTGCGIETRIGGGAANTAMALAMMPSISPDFLPCVKPIVISAAGKDAKGLRLLDALHGFGVDVDRIDRQGEQTTRSLVLIDQVGERTVINLARSALPPPPDLADIPAECCYVRSADPALTPILEKRVRHGLVIAHIPPTTDGFRPAQVLVGSASDLDRGFLADPFSAGRRIAGNVLKWVVITAGATGAVAYGDGVALREAAPRVPVKDTTGAGDVFAAGLAFALGRGEDMASAIRIAVRWGSASVRYYGTVPRHDCFSDIREN</sequence>
<dbReference type="GO" id="GO:0005829">
    <property type="term" value="C:cytosol"/>
    <property type="evidence" value="ECO:0007669"/>
    <property type="project" value="TreeGrafter"/>
</dbReference>
<evidence type="ECO:0000259" key="5">
    <source>
        <dbReference type="Pfam" id="PF00294"/>
    </source>
</evidence>
<keyword evidence="2 4" id="KW-0808">Transferase</keyword>
<comment type="similarity">
    <text evidence="1 4">Belongs to the carbohydrate kinase PfkB family.</text>
</comment>
<dbReference type="PANTHER" id="PTHR10584">
    <property type="entry name" value="SUGAR KINASE"/>
    <property type="match status" value="1"/>
</dbReference>
<evidence type="ECO:0000256" key="1">
    <source>
        <dbReference type="ARBA" id="ARBA00010688"/>
    </source>
</evidence>
<name>A0A450T4H2_9GAMM</name>
<dbReference type="AlphaFoldDB" id="A0A450T4H2"/>
<accession>A0A450T4H2</accession>
<feature type="domain" description="Carbohydrate kinase PfkB" evidence="5">
    <location>
        <begin position="8"/>
        <end position="123"/>
    </location>
</feature>
<protein>
    <submittedName>
        <fullName evidence="7">Sugar or nucleoside kinase, ribokinase family</fullName>
    </submittedName>
</protein>
<gene>
    <name evidence="6" type="ORF">BECKFW1821A_GA0114235_105310</name>
    <name evidence="7" type="ORF">BECKFW1821B_GA0114236_10667</name>
</gene>
<organism evidence="7">
    <name type="scientific">Candidatus Kentrum sp. FW</name>
    <dbReference type="NCBI Taxonomy" id="2126338"/>
    <lineage>
        <taxon>Bacteria</taxon>
        <taxon>Pseudomonadati</taxon>
        <taxon>Pseudomonadota</taxon>
        <taxon>Gammaproteobacteria</taxon>
        <taxon>Candidatus Kentrum</taxon>
    </lineage>
</organism>
<evidence type="ECO:0000256" key="3">
    <source>
        <dbReference type="ARBA" id="ARBA00022777"/>
    </source>
</evidence>
<evidence type="ECO:0000313" key="6">
    <source>
        <dbReference type="EMBL" id="VFJ55312.1"/>
    </source>
</evidence>
<dbReference type="PRINTS" id="PR00990">
    <property type="entry name" value="RIBOKINASE"/>
</dbReference>
<dbReference type="Gene3D" id="3.40.1190.20">
    <property type="match status" value="1"/>
</dbReference>
<dbReference type="Pfam" id="PF00294">
    <property type="entry name" value="PfkB"/>
    <property type="match status" value="2"/>
</dbReference>